<dbReference type="InterPro" id="IPR018060">
    <property type="entry name" value="HTH_AraC"/>
</dbReference>
<evidence type="ECO:0000256" key="2">
    <source>
        <dbReference type="ARBA" id="ARBA00023125"/>
    </source>
</evidence>
<dbReference type="AlphaFoldDB" id="A0A1M6H2K1"/>
<dbReference type="Gene3D" id="2.60.120.10">
    <property type="entry name" value="Jelly Rolls"/>
    <property type="match status" value="1"/>
</dbReference>
<keyword evidence="6" id="KW-1185">Reference proteome</keyword>
<dbReference type="PANTHER" id="PTHR43280:SF30">
    <property type="entry name" value="MMSAB OPERON REGULATORY PROTEIN"/>
    <property type="match status" value="1"/>
</dbReference>
<dbReference type="PANTHER" id="PTHR43280">
    <property type="entry name" value="ARAC-FAMILY TRANSCRIPTIONAL REGULATOR"/>
    <property type="match status" value="1"/>
</dbReference>
<dbReference type="PROSITE" id="PS00041">
    <property type="entry name" value="HTH_ARAC_FAMILY_1"/>
    <property type="match status" value="1"/>
</dbReference>
<protein>
    <submittedName>
        <fullName evidence="5">Transcriptional regulator, AraC family</fullName>
    </submittedName>
</protein>
<evidence type="ECO:0000259" key="4">
    <source>
        <dbReference type="PROSITE" id="PS01124"/>
    </source>
</evidence>
<dbReference type="Pfam" id="PF02311">
    <property type="entry name" value="AraC_binding"/>
    <property type="match status" value="1"/>
</dbReference>
<dbReference type="InterPro" id="IPR014710">
    <property type="entry name" value="RmlC-like_jellyroll"/>
</dbReference>
<dbReference type="EMBL" id="FQZE01000012">
    <property type="protein sequence ID" value="SHJ16395.1"/>
    <property type="molecule type" value="Genomic_DNA"/>
</dbReference>
<dbReference type="CDD" id="cd06986">
    <property type="entry name" value="cupin_MmsR-like_N"/>
    <property type="match status" value="1"/>
</dbReference>
<keyword evidence="3" id="KW-0804">Transcription</keyword>
<dbReference type="Pfam" id="PF12833">
    <property type="entry name" value="HTH_18"/>
    <property type="match status" value="1"/>
</dbReference>
<dbReference type="STRING" id="1168035.SAMN05444280_11259"/>
<sequence length="304" mass="35188">MMKVKKINTEPVTGKMDSFFGDRSIVMPTKILNKIKSNPLTKALYITDIGFYPYALHHYRTRKSGIHENILIYCISGSGTIQVHGQSYLIKPNSYFVIPAHRSHSYWAFENDPWSIYWIHFGGAKSHRFEKFFGVPMMLKTVTTSRVDDRINLFNEILTSLELGFSQENIEFANLSLSCLLASFFYVETYRASKGYHSKNPVEQAIFFMQENLNKCIKIQDIANKVQLSESHLSKIFRNRTGSSPFDYFINLKMQEAIRLLTNKSMRIKEVAFALGYEDPFYFSRLFKKHIGKSPGAFVKTTKK</sequence>
<dbReference type="InterPro" id="IPR020449">
    <property type="entry name" value="Tscrpt_reg_AraC-type_HTH"/>
</dbReference>
<keyword evidence="2" id="KW-0238">DNA-binding</keyword>
<name>A0A1M6H2K1_9BACT</name>
<evidence type="ECO:0000313" key="6">
    <source>
        <dbReference type="Proteomes" id="UP000184050"/>
    </source>
</evidence>
<organism evidence="5 6">
    <name type="scientific">Tangfeifania diversioriginum</name>
    <dbReference type="NCBI Taxonomy" id="1168035"/>
    <lineage>
        <taxon>Bacteria</taxon>
        <taxon>Pseudomonadati</taxon>
        <taxon>Bacteroidota</taxon>
        <taxon>Bacteroidia</taxon>
        <taxon>Marinilabiliales</taxon>
        <taxon>Prolixibacteraceae</taxon>
        <taxon>Tangfeifania</taxon>
    </lineage>
</organism>
<evidence type="ECO:0000256" key="1">
    <source>
        <dbReference type="ARBA" id="ARBA00023015"/>
    </source>
</evidence>
<dbReference type="SUPFAM" id="SSF46689">
    <property type="entry name" value="Homeodomain-like"/>
    <property type="match status" value="2"/>
</dbReference>
<dbReference type="InterPro" id="IPR009057">
    <property type="entry name" value="Homeodomain-like_sf"/>
</dbReference>
<evidence type="ECO:0000256" key="3">
    <source>
        <dbReference type="ARBA" id="ARBA00023163"/>
    </source>
</evidence>
<reference evidence="5 6" key="1">
    <citation type="submission" date="2016-11" db="EMBL/GenBank/DDBJ databases">
        <authorList>
            <person name="Jaros S."/>
            <person name="Januszkiewicz K."/>
            <person name="Wedrychowicz H."/>
        </authorList>
    </citation>
    <scope>NUCLEOTIDE SEQUENCE [LARGE SCALE GENOMIC DNA]</scope>
    <source>
        <strain evidence="5 6">DSM 27063</strain>
    </source>
</reference>
<dbReference type="GO" id="GO:0043565">
    <property type="term" value="F:sequence-specific DNA binding"/>
    <property type="evidence" value="ECO:0007669"/>
    <property type="project" value="InterPro"/>
</dbReference>
<evidence type="ECO:0000313" key="5">
    <source>
        <dbReference type="EMBL" id="SHJ16395.1"/>
    </source>
</evidence>
<dbReference type="PROSITE" id="PS01124">
    <property type="entry name" value="HTH_ARAC_FAMILY_2"/>
    <property type="match status" value="1"/>
</dbReference>
<dbReference type="GO" id="GO:0003700">
    <property type="term" value="F:DNA-binding transcription factor activity"/>
    <property type="evidence" value="ECO:0007669"/>
    <property type="project" value="InterPro"/>
</dbReference>
<dbReference type="Gene3D" id="1.10.10.60">
    <property type="entry name" value="Homeodomain-like"/>
    <property type="match status" value="2"/>
</dbReference>
<proteinExistence type="predicted"/>
<accession>A0A1M6H2K1</accession>
<gene>
    <name evidence="5" type="ORF">SAMN05444280_11259</name>
</gene>
<dbReference type="OrthoDB" id="9813413at2"/>
<dbReference type="PRINTS" id="PR00032">
    <property type="entry name" value="HTHARAC"/>
</dbReference>
<dbReference type="InterPro" id="IPR003313">
    <property type="entry name" value="AraC-bd"/>
</dbReference>
<dbReference type="InterPro" id="IPR018062">
    <property type="entry name" value="HTH_AraC-typ_CS"/>
</dbReference>
<dbReference type="Proteomes" id="UP000184050">
    <property type="component" value="Unassembled WGS sequence"/>
</dbReference>
<dbReference type="SMART" id="SM00342">
    <property type="entry name" value="HTH_ARAC"/>
    <property type="match status" value="1"/>
</dbReference>
<dbReference type="RefSeq" id="WP_083578187.1">
    <property type="nucleotide sequence ID" value="NZ_FQZE01000012.1"/>
</dbReference>
<dbReference type="InterPro" id="IPR037923">
    <property type="entry name" value="HTH-like"/>
</dbReference>
<dbReference type="SUPFAM" id="SSF51215">
    <property type="entry name" value="Regulatory protein AraC"/>
    <property type="match status" value="1"/>
</dbReference>
<keyword evidence="1" id="KW-0805">Transcription regulation</keyword>
<feature type="domain" description="HTH araC/xylS-type" evidence="4">
    <location>
        <begin position="203"/>
        <end position="301"/>
    </location>
</feature>